<dbReference type="InterPro" id="IPR011009">
    <property type="entry name" value="Kinase-like_dom_sf"/>
</dbReference>
<accession>A0ABR0TR48</accession>
<evidence type="ECO:0000313" key="2">
    <source>
        <dbReference type="EMBL" id="KAK6006744.1"/>
    </source>
</evidence>
<name>A0ABR0TR48_AURPU</name>
<keyword evidence="3" id="KW-1185">Reference proteome</keyword>
<dbReference type="PANTHER" id="PTHR21310:SF15">
    <property type="entry name" value="AMINOGLYCOSIDE PHOSPHOTRANSFERASE DOMAIN-CONTAINING PROTEIN"/>
    <property type="match status" value="1"/>
</dbReference>
<dbReference type="PANTHER" id="PTHR21310">
    <property type="entry name" value="AMINOGLYCOSIDE PHOSPHOTRANSFERASE-RELATED-RELATED"/>
    <property type="match status" value="1"/>
</dbReference>
<comment type="caution">
    <text evidence="2">The sequence shown here is derived from an EMBL/GenBank/DDBJ whole genome shotgun (WGS) entry which is preliminary data.</text>
</comment>
<evidence type="ECO:0000313" key="3">
    <source>
        <dbReference type="Proteomes" id="UP001341245"/>
    </source>
</evidence>
<organism evidence="2 3">
    <name type="scientific">Aureobasidium pullulans</name>
    <name type="common">Black yeast</name>
    <name type="synonym">Pullularia pullulans</name>
    <dbReference type="NCBI Taxonomy" id="5580"/>
    <lineage>
        <taxon>Eukaryota</taxon>
        <taxon>Fungi</taxon>
        <taxon>Dikarya</taxon>
        <taxon>Ascomycota</taxon>
        <taxon>Pezizomycotina</taxon>
        <taxon>Dothideomycetes</taxon>
        <taxon>Dothideomycetidae</taxon>
        <taxon>Dothideales</taxon>
        <taxon>Saccotheciaceae</taxon>
        <taxon>Aureobasidium</taxon>
    </lineage>
</organism>
<protein>
    <recommendedName>
        <fullName evidence="1">Aminoglycoside phosphotransferase domain-containing protein</fullName>
    </recommendedName>
</protein>
<reference evidence="2 3" key="1">
    <citation type="submission" date="2023-11" db="EMBL/GenBank/DDBJ databases">
        <title>Draft genome sequence and annotation of the polyextremotolerant black yeast-like fungus Aureobasidium pullulans NRRL 62042.</title>
        <authorList>
            <person name="Dielentheis-Frenken M.R.E."/>
            <person name="Wibberg D."/>
            <person name="Blank L.M."/>
            <person name="Tiso T."/>
        </authorList>
    </citation>
    <scope>NUCLEOTIDE SEQUENCE [LARGE SCALE GENOMIC DNA]</scope>
    <source>
        <strain evidence="2 3">NRRL 62042</strain>
    </source>
</reference>
<dbReference type="SUPFAM" id="SSF56112">
    <property type="entry name" value="Protein kinase-like (PK-like)"/>
    <property type="match status" value="1"/>
</dbReference>
<dbReference type="InterPro" id="IPR002575">
    <property type="entry name" value="Aminoglycoside_PTrfase"/>
</dbReference>
<gene>
    <name evidence="2" type="ORF">QM012_005752</name>
</gene>
<evidence type="ECO:0000259" key="1">
    <source>
        <dbReference type="Pfam" id="PF01636"/>
    </source>
</evidence>
<dbReference type="Proteomes" id="UP001341245">
    <property type="component" value="Unassembled WGS sequence"/>
</dbReference>
<dbReference type="Pfam" id="PF01636">
    <property type="entry name" value="APH"/>
    <property type="match status" value="1"/>
</dbReference>
<dbReference type="EMBL" id="JASGXD010000003">
    <property type="protein sequence ID" value="KAK6006744.1"/>
    <property type="molecule type" value="Genomic_DNA"/>
</dbReference>
<dbReference type="InterPro" id="IPR051678">
    <property type="entry name" value="AGP_Transferase"/>
</dbReference>
<sequence length="419" mass="48643">MQAEDVYFTQINEAEEHEITQLLHKIDLEQLRLKASSLRKNIHCRVKISNNEKKAAESSLMGGMNYHIRIEFEDGISWLARIRRFNATSPPPELRDHIIESEVSTLLFLEKTNIPAPKMYGYALEGKDNPVGVGYILMECMPGKILDFYSISRAEKQKIMEQLADMFIELHRYRFEKFGSLDIPGSKHVGSLARECFTDFAGSSMRPIGPFQNIQDYYQSSIGLLLDMIHKEEIYTDRPLDTYLIYKFLHDKVDQAYPYEAGKDEFYLKHADDKNHILVDDDLNITAIIDWEWAFTAPEALAFNSPMLIFPISDFFEGKCEIGQDEAQFAECLEEKGASNLANIVRNGRVHHQFAFLCTFDFCLGFEELMSLFEGLRKSMEVDQQYDWEQWRQLALERYREDGRLRDILQRSGTMAPNT</sequence>
<proteinExistence type="predicted"/>
<feature type="domain" description="Aminoglycoside phosphotransferase" evidence="1">
    <location>
        <begin position="88"/>
        <end position="181"/>
    </location>
</feature>